<proteinExistence type="predicted"/>
<keyword evidence="1" id="KW-0812">Transmembrane</keyword>
<sequence length="203" mass="22458">MLKCRMHCVASTNACPWTLDLLLLAETCLNVRSLLPFKNGTVTHGDEVRADGPHRNGVLRITIACTGVAAARFPLCLHVKSRHLGDAYRYPTDIDRIEMKFGLQTLVSLVTGSSLLCVIIREPQLAFFILTFGMGIPVLAIGLTAPQIGTRLHVESRPLAMPLMKTWAVVAVGVVLLGLLDLIFPSLRYDLGFPRTQSYNRWF</sequence>
<keyword evidence="1" id="KW-0472">Membrane</keyword>
<feature type="transmembrane region" description="Helical" evidence="1">
    <location>
        <begin position="127"/>
        <end position="145"/>
    </location>
</feature>
<evidence type="ECO:0000256" key="1">
    <source>
        <dbReference type="SAM" id="Phobius"/>
    </source>
</evidence>
<protein>
    <submittedName>
        <fullName evidence="2">Uncharacterized protein</fullName>
    </submittedName>
</protein>
<dbReference type="EMBL" id="VRLW01000004">
    <property type="protein sequence ID" value="KAA1257117.1"/>
    <property type="molecule type" value="Genomic_DNA"/>
</dbReference>
<name>A0A5B1C7Q3_9BACT</name>
<dbReference type="Proteomes" id="UP000322699">
    <property type="component" value="Unassembled WGS sequence"/>
</dbReference>
<keyword evidence="3" id="KW-1185">Reference proteome</keyword>
<keyword evidence="1" id="KW-1133">Transmembrane helix</keyword>
<gene>
    <name evidence="2" type="ORF">LF1_55170</name>
</gene>
<reference evidence="2 3" key="1">
    <citation type="submission" date="2019-08" db="EMBL/GenBank/DDBJ databases">
        <title>Deep-cultivation of Planctomycetes and their phenomic and genomic characterization uncovers novel biology.</title>
        <authorList>
            <person name="Wiegand S."/>
            <person name="Jogler M."/>
            <person name="Boedeker C."/>
            <person name="Pinto D."/>
            <person name="Vollmers J."/>
            <person name="Rivas-Marin E."/>
            <person name="Kohn T."/>
            <person name="Peeters S.H."/>
            <person name="Heuer A."/>
            <person name="Rast P."/>
            <person name="Oberbeckmann S."/>
            <person name="Bunk B."/>
            <person name="Jeske O."/>
            <person name="Meyerdierks A."/>
            <person name="Storesund J.E."/>
            <person name="Kallscheuer N."/>
            <person name="Luecker S."/>
            <person name="Lage O.M."/>
            <person name="Pohl T."/>
            <person name="Merkel B.J."/>
            <person name="Hornburger P."/>
            <person name="Mueller R.-W."/>
            <person name="Bruemmer F."/>
            <person name="Labrenz M."/>
            <person name="Spormann A.M."/>
            <person name="Op Den Camp H."/>
            <person name="Overmann J."/>
            <person name="Amann R."/>
            <person name="Jetten M.S.M."/>
            <person name="Mascher T."/>
            <person name="Medema M.H."/>
            <person name="Devos D.P."/>
            <person name="Kaster A.-K."/>
            <person name="Ovreas L."/>
            <person name="Rohde M."/>
            <person name="Galperin M.Y."/>
            <person name="Jogler C."/>
        </authorList>
    </citation>
    <scope>NUCLEOTIDE SEQUENCE [LARGE SCALE GENOMIC DNA]</scope>
    <source>
        <strain evidence="2 3">LF1</strain>
    </source>
</reference>
<evidence type="ECO:0000313" key="2">
    <source>
        <dbReference type="EMBL" id="KAA1257117.1"/>
    </source>
</evidence>
<feature type="transmembrane region" description="Helical" evidence="1">
    <location>
        <begin position="166"/>
        <end position="184"/>
    </location>
</feature>
<evidence type="ECO:0000313" key="3">
    <source>
        <dbReference type="Proteomes" id="UP000322699"/>
    </source>
</evidence>
<dbReference type="AlphaFoldDB" id="A0A5B1C7Q3"/>
<organism evidence="2 3">
    <name type="scientific">Rubripirellula obstinata</name>
    <dbReference type="NCBI Taxonomy" id="406547"/>
    <lineage>
        <taxon>Bacteria</taxon>
        <taxon>Pseudomonadati</taxon>
        <taxon>Planctomycetota</taxon>
        <taxon>Planctomycetia</taxon>
        <taxon>Pirellulales</taxon>
        <taxon>Pirellulaceae</taxon>
        <taxon>Rubripirellula</taxon>
    </lineage>
</organism>
<accession>A0A5B1C7Q3</accession>
<comment type="caution">
    <text evidence="2">The sequence shown here is derived from an EMBL/GenBank/DDBJ whole genome shotgun (WGS) entry which is preliminary data.</text>
</comment>